<dbReference type="Proteomes" id="UP000002280">
    <property type="component" value="Chromosome 2"/>
</dbReference>
<dbReference type="Pfam" id="PF15829">
    <property type="entry name" value="DUF4711"/>
    <property type="match status" value="1"/>
</dbReference>
<name>F7GF68_MONDO</name>
<feature type="transmembrane region" description="Helical" evidence="1">
    <location>
        <begin position="197"/>
        <end position="220"/>
    </location>
</feature>
<protein>
    <submittedName>
        <fullName evidence="2">Chromosome 17 open reading frame 78</fullName>
    </submittedName>
</protein>
<dbReference type="eggNOG" id="ENOG502SUFK">
    <property type="taxonomic scope" value="Eukaryota"/>
</dbReference>
<keyword evidence="1" id="KW-0472">Membrane</keyword>
<evidence type="ECO:0000256" key="1">
    <source>
        <dbReference type="SAM" id="Phobius"/>
    </source>
</evidence>
<evidence type="ECO:0000313" key="3">
    <source>
        <dbReference type="Proteomes" id="UP000002280"/>
    </source>
</evidence>
<reference evidence="2" key="2">
    <citation type="submission" date="2025-08" db="UniProtKB">
        <authorList>
            <consortium name="Ensembl"/>
        </authorList>
    </citation>
    <scope>IDENTIFICATION</scope>
</reference>
<proteinExistence type="predicted"/>
<dbReference type="HOGENOM" id="CLU_083643_0_0_1"/>
<keyword evidence="1" id="KW-0812">Transmembrane</keyword>
<dbReference type="PANTHER" id="PTHR36870:SF1">
    <property type="entry name" value="CHROMOSOME 17 C17ORF78 HOMOLOG"/>
    <property type="match status" value="1"/>
</dbReference>
<gene>
    <name evidence="2" type="primary">C17orf78</name>
</gene>
<evidence type="ECO:0000313" key="2">
    <source>
        <dbReference type="Ensembl" id="ENSMODP00000003131.3"/>
    </source>
</evidence>
<dbReference type="Ensembl" id="ENSMODT00000003199.3">
    <property type="protein sequence ID" value="ENSMODP00000003131.3"/>
    <property type="gene ID" value="ENSMODG00000002576.3"/>
</dbReference>
<dbReference type="OMA" id="FIIFEVP"/>
<dbReference type="AlphaFoldDB" id="F7GF68"/>
<reference evidence="2 3" key="1">
    <citation type="journal article" date="2007" name="Nature">
        <title>Genome of the marsupial Monodelphis domestica reveals innovation in non-coding sequences.</title>
        <authorList>
            <person name="Mikkelsen T.S."/>
            <person name="Wakefield M.J."/>
            <person name="Aken B."/>
            <person name="Amemiya C.T."/>
            <person name="Chang J.L."/>
            <person name="Duke S."/>
            <person name="Garber M."/>
            <person name="Gentles A.J."/>
            <person name="Goodstadt L."/>
            <person name="Heger A."/>
            <person name="Jurka J."/>
            <person name="Kamal M."/>
            <person name="Mauceli E."/>
            <person name="Searle S.M."/>
            <person name="Sharpe T."/>
            <person name="Baker M.L."/>
            <person name="Batzer M.A."/>
            <person name="Benos P.V."/>
            <person name="Belov K."/>
            <person name="Clamp M."/>
            <person name="Cook A."/>
            <person name="Cuff J."/>
            <person name="Das R."/>
            <person name="Davidow L."/>
            <person name="Deakin J.E."/>
            <person name="Fazzari M.J."/>
            <person name="Glass J.L."/>
            <person name="Grabherr M."/>
            <person name="Greally J.M."/>
            <person name="Gu W."/>
            <person name="Hore T.A."/>
            <person name="Huttley G.A."/>
            <person name="Kleber M."/>
            <person name="Jirtle R.L."/>
            <person name="Koina E."/>
            <person name="Lee J.T."/>
            <person name="Mahony S."/>
            <person name="Marra M.A."/>
            <person name="Miller R.D."/>
            <person name="Nicholls R.D."/>
            <person name="Oda M."/>
            <person name="Papenfuss A.T."/>
            <person name="Parra Z.E."/>
            <person name="Pollock D.D."/>
            <person name="Ray D.A."/>
            <person name="Schein J.E."/>
            <person name="Speed T.P."/>
            <person name="Thompson K."/>
            <person name="VandeBerg J.L."/>
            <person name="Wade C.M."/>
            <person name="Walker J.A."/>
            <person name="Waters P.D."/>
            <person name="Webber C."/>
            <person name="Weidman J.R."/>
            <person name="Xie X."/>
            <person name="Zody M.C."/>
            <person name="Baldwin J."/>
            <person name="Abdouelleil A."/>
            <person name="Abdulkadir J."/>
            <person name="Abebe A."/>
            <person name="Abera B."/>
            <person name="Abreu J."/>
            <person name="Acer S.C."/>
            <person name="Aftuck L."/>
            <person name="Alexander A."/>
            <person name="An P."/>
            <person name="Anderson E."/>
            <person name="Anderson S."/>
            <person name="Arachi H."/>
            <person name="Azer M."/>
            <person name="Bachantsang P."/>
            <person name="Barry A."/>
            <person name="Bayul T."/>
            <person name="Berlin A."/>
            <person name="Bessette D."/>
            <person name="Bloom T."/>
            <person name="Bloom T."/>
            <person name="Boguslavskiy L."/>
            <person name="Bonnet C."/>
            <person name="Boukhgalter B."/>
            <person name="Bourzgui I."/>
            <person name="Brown A."/>
            <person name="Cahill P."/>
            <person name="Channer S."/>
            <person name="Cheshatsang Y."/>
            <person name="Chuda L."/>
            <person name="Citroen M."/>
            <person name="Collymore A."/>
            <person name="Cooke P."/>
            <person name="Costello M."/>
            <person name="D'Aco K."/>
            <person name="Daza R."/>
            <person name="De Haan G."/>
            <person name="DeGray S."/>
            <person name="DeMaso C."/>
            <person name="Dhargay N."/>
            <person name="Dooley K."/>
            <person name="Dooley E."/>
            <person name="Doricent M."/>
            <person name="Dorje P."/>
            <person name="Dorjee K."/>
            <person name="Dupes A."/>
            <person name="Elong R."/>
            <person name="Falk J."/>
            <person name="Farina A."/>
            <person name="Faro S."/>
            <person name="Ferguson D."/>
            <person name="Fisher S."/>
            <person name="Foley C.D."/>
            <person name="Franke A."/>
            <person name="Friedrich D."/>
            <person name="Gadbois L."/>
            <person name="Gearin G."/>
            <person name="Gearin C.R."/>
            <person name="Giannoukos G."/>
            <person name="Goode T."/>
            <person name="Graham J."/>
            <person name="Grandbois E."/>
            <person name="Grewal S."/>
            <person name="Gyaltsen K."/>
            <person name="Hafez N."/>
            <person name="Hagos B."/>
            <person name="Hall J."/>
            <person name="Henson C."/>
            <person name="Hollinger A."/>
            <person name="Honan T."/>
            <person name="Huard M.D."/>
            <person name="Hughes L."/>
            <person name="Hurhula B."/>
            <person name="Husby M.E."/>
            <person name="Kamat A."/>
            <person name="Kanga B."/>
            <person name="Kashin S."/>
            <person name="Khazanovich D."/>
            <person name="Kisner P."/>
            <person name="Lance K."/>
            <person name="Lara M."/>
            <person name="Lee W."/>
            <person name="Lennon N."/>
            <person name="Letendre F."/>
            <person name="LeVine R."/>
            <person name="Lipovsky A."/>
            <person name="Liu X."/>
            <person name="Liu J."/>
            <person name="Liu S."/>
            <person name="Lokyitsang T."/>
            <person name="Lokyitsang Y."/>
            <person name="Lubonja R."/>
            <person name="Lui A."/>
            <person name="MacDonald P."/>
            <person name="Magnisalis V."/>
            <person name="Maru K."/>
            <person name="Matthews C."/>
            <person name="McCusker W."/>
            <person name="McDonough S."/>
            <person name="Mehta T."/>
            <person name="Meldrim J."/>
            <person name="Meneus L."/>
            <person name="Mihai O."/>
            <person name="Mihalev A."/>
            <person name="Mihova T."/>
            <person name="Mittelman R."/>
            <person name="Mlenga V."/>
            <person name="Montmayeur A."/>
            <person name="Mulrain L."/>
            <person name="Navidi A."/>
            <person name="Naylor J."/>
            <person name="Negash T."/>
            <person name="Nguyen T."/>
            <person name="Nguyen N."/>
            <person name="Nicol R."/>
            <person name="Norbu C."/>
            <person name="Norbu N."/>
            <person name="Novod N."/>
            <person name="O'Neill B."/>
            <person name="Osman S."/>
            <person name="Markiewicz E."/>
            <person name="Oyono O.L."/>
            <person name="Patti C."/>
            <person name="Phunkhang P."/>
            <person name="Pierre F."/>
            <person name="Priest M."/>
            <person name="Raghuraman S."/>
            <person name="Rege F."/>
            <person name="Reyes R."/>
            <person name="Rise C."/>
            <person name="Rogov P."/>
            <person name="Ross K."/>
            <person name="Ryan E."/>
            <person name="Settipalli S."/>
            <person name="Shea T."/>
            <person name="Sherpa N."/>
            <person name="Shi L."/>
            <person name="Shih D."/>
            <person name="Sparrow T."/>
            <person name="Spaulding J."/>
            <person name="Stalker J."/>
            <person name="Stange-Thomann N."/>
            <person name="Stavropoulos S."/>
            <person name="Stone C."/>
            <person name="Strader C."/>
            <person name="Tesfaye S."/>
            <person name="Thomson T."/>
            <person name="Thoulutsang Y."/>
            <person name="Thoulutsang D."/>
            <person name="Topham K."/>
            <person name="Topping I."/>
            <person name="Tsamla T."/>
            <person name="Vassiliev H."/>
            <person name="Vo A."/>
            <person name="Wangchuk T."/>
            <person name="Wangdi T."/>
            <person name="Weiand M."/>
            <person name="Wilkinson J."/>
            <person name="Wilson A."/>
            <person name="Yadav S."/>
            <person name="Young G."/>
            <person name="Yu Q."/>
            <person name="Zembek L."/>
            <person name="Zhong D."/>
            <person name="Zimmer A."/>
            <person name="Zwirko Z."/>
            <person name="Jaffe D.B."/>
            <person name="Alvarez P."/>
            <person name="Brockman W."/>
            <person name="Butler J."/>
            <person name="Chin C."/>
            <person name="Gnerre S."/>
            <person name="MacCallum I."/>
            <person name="Graves J.A."/>
            <person name="Ponting C.P."/>
            <person name="Breen M."/>
            <person name="Samollow P.B."/>
            <person name="Lander E.S."/>
            <person name="Lindblad-Toh K."/>
        </authorList>
    </citation>
    <scope>NUCLEOTIDE SEQUENCE [LARGE SCALE GENOMIC DNA]</scope>
</reference>
<dbReference type="GeneTree" id="ENSGT00390000008122"/>
<sequence length="274" mass="30576">MDTILFFSLIFASYDANQKELEGSSCQVEQLPGLFPRDMRSIRVLLIQEAQGEAKRQAPGHNQIVANLQCLGSGRKVIVNLQDSEKRPKTRYTLKSLSVMTAPPQDSPSRLRCYLSTAPKMWFQGGRHFTIQVFLPNISNCKFYPVVEDSSEGLTATSIITTAPEDKEERPTITGNYSFVEQQDPDEDLLMRQKWSIVVKALIAITLLISGVAITVFVIFEVPCPVSLLLMMKPWPTGSRETVLFPSSSSNPKVSNSSSPKMAAEIIVIHQTYF</sequence>
<accession>F7GF68</accession>
<reference evidence="2" key="3">
    <citation type="submission" date="2025-09" db="UniProtKB">
        <authorList>
            <consortium name="Ensembl"/>
        </authorList>
    </citation>
    <scope>IDENTIFICATION</scope>
</reference>
<dbReference type="InterPro" id="IPR031668">
    <property type="entry name" value="DUF4711"/>
</dbReference>
<dbReference type="Bgee" id="ENSMODG00000002576">
    <property type="expression patterns" value="Expressed in uterus and 2 other cell types or tissues"/>
</dbReference>
<organism evidence="2 3">
    <name type="scientific">Monodelphis domestica</name>
    <name type="common">Gray short-tailed opossum</name>
    <dbReference type="NCBI Taxonomy" id="13616"/>
    <lineage>
        <taxon>Eukaryota</taxon>
        <taxon>Metazoa</taxon>
        <taxon>Chordata</taxon>
        <taxon>Craniata</taxon>
        <taxon>Vertebrata</taxon>
        <taxon>Euteleostomi</taxon>
        <taxon>Mammalia</taxon>
        <taxon>Metatheria</taxon>
        <taxon>Didelphimorphia</taxon>
        <taxon>Didelphidae</taxon>
        <taxon>Monodelphis</taxon>
    </lineage>
</organism>
<dbReference type="PANTHER" id="PTHR36870">
    <property type="entry name" value="C17ORF78 ISOFORM 2"/>
    <property type="match status" value="1"/>
</dbReference>
<keyword evidence="1" id="KW-1133">Transmembrane helix</keyword>
<keyword evidence="3" id="KW-1185">Reference proteome</keyword>
<dbReference type="InParanoid" id="F7GF68"/>